<evidence type="ECO:0000256" key="4">
    <source>
        <dbReference type="ARBA" id="ARBA00022692"/>
    </source>
</evidence>
<dbReference type="SFLD" id="SFLDF00027">
    <property type="entry name" value="p-type_atpase"/>
    <property type="match status" value="1"/>
</dbReference>
<dbReference type="SFLD" id="SFLDS00003">
    <property type="entry name" value="Haloacid_Dehalogenase"/>
    <property type="match status" value="1"/>
</dbReference>
<dbReference type="InterPro" id="IPR023299">
    <property type="entry name" value="ATPase_P-typ_cyto_dom_N"/>
</dbReference>
<evidence type="ECO:0000259" key="12">
    <source>
        <dbReference type="SMART" id="SM00831"/>
    </source>
</evidence>
<feature type="transmembrane region" description="Helical" evidence="11">
    <location>
        <begin position="55"/>
        <end position="74"/>
    </location>
</feature>
<accession>A0A931E736</accession>
<evidence type="ECO:0000256" key="2">
    <source>
        <dbReference type="ARBA" id="ARBA00005675"/>
    </source>
</evidence>
<keyword evidence="6" id="KW-0547">Nucleotide-binding</keyword>
<dbReference type="SFLD" id="SFLDG00002">
    <property type="entry name" value="C1.7:_P-type_atpase_like"/>
    <property type="match status" value="1"/>
</dbReference>
<dbReference type="GO" id="GO:0016887">
    <property type="term" value="F:ATP hydrolysis activity"/>
    <property type="evidence" value="ECO:0007669"/>
    <property type="project" value="InterPro"/>
</dbReference>
<dbReference type="InterPro" id="IPR008250">
    <property type="entry name" value="ATPase_P-typ_transduc_dom_A_sf"/>
</dbReference>
<dbReference type="GO" id="GO:0005886">
    <property type="term" value="C:plasma membrane"/>
    <property type="evidence" value="ECO:0007669"/>
    <property type="project" value="UniProtKB-SubCell"/>
</dbReference>
<comment type="caution">
    <text evidence="13">The sequence shown here is derived from an EMBL/GenBank/DDBJ whole genome shotgun (WGS) entry which is preliminary data.</text>
</comment>
<dbReference type="Pfam" id="PF00122">
    <property type="entry name" value="E1-E2_ATPase"/>
    <property type="match status" value="1"/>
</dbReference>
<dbReference type="Pfam" id="PF00690">
    <property type="entry name" value="Cation_ATPase_N"/>
    <property type="match status" value="1"/>
</dbReference>
<comment type="similarity">
    <text evidence="2">Belongs to the cation transport ATPase (P-type) (TC 3.A.3) family. Type IIA subfamily.</text>
</comment>
<feature type="transmembrane region" description="Helical" evidence="11">
    <location>
        <begin position="823"/>
        <end position="842"/>
    </location>
</feature>
<dbReference type="Proteomes" id="UP000628448">
    <property type="component" value="Unassembled WGS sequence"/>
</dbReference>
<dbReference type="FunFam" id="2.70.150.10:FF:000016">
    <property type="entry name" value="Calcium-transporting P-type ATPase putative"/>
    <property type="match status" value="1"/>
</dbReference>
<keyword evidence="4 11" id="KW-0812">Transmembrane</keyword>
<dbReference type="Gene3D" id="2.70.150.10">
    <property type="entry name" value="Calcium-transporting ATPase, cytoplasmic transduction domain A"/>
    <property type="match status" value="1"/>
</dbReference>
<dbReference type="InterPro" id="IPR023214">
    <property type="entry name" value="HAD_sf"/>
</dbReference>
<dbReference type="SUPFAM" id="SSF81653">
    <property type="entry name" value="Calcium ATPase, transduction domain A"/>
    <property type="match status" value="1"/>
</dbReference>
<evidence type="ECO:0000256" key="8">
    <source>
        <dbReference type="ARBA" id="ARBA00022967"/>
    </source>
</evidence>
<dbReference type="GO" id="GO:1990573">
    <property type="term" value="P:potassium ion import across plasma membrane"/>
    <property type="evidence" value="ECO:0007669"/>
    <property type="project" value="TreeGrafter"/>
</dbReference>
<keyword evidence="9 11" id="KW-1133">Transmembrane helix</keyword>
<dbReference type="SUPFAM" id="SSF81665">
    <property type="entry name" value="Calcium ATPase, transmembrane domain M"/>
    <property type="match status" value="1"/>
</dbReference>
<dbReference type="GO" id="GO:0005524">
    <property type="term" value="F:ATP binding"/>
    <property type="evidence" value="ECO:0007669"/>
    <property type="project" value="UniProtKB-KW"/>
</dbReference>
<dbReference type="InterPro" id="IPR050510">
    <property type="entry name" value="Cation_transp_ATPase_P-type"/>
</dbReference>
<dbReference type="GO" id="GO:0005391">
    <property type="term" value="F:P-type sodium:potassium-exchanging transporter activity"/>
    <property type="evidence" value="ECO:0007669"/>
    <property type="project" value="TreeGrafter"/>
</dbReference>
<dbReference type="InterPro" id="IPR059000">
    <property type="entry name" value="ATPase_P-type_domA"/>
</dbReference>
<keyword evidence="10 11" id="KW-0472">Membrane</keyword>
<feature type="transmembrane region" description="Helical" evidence="11">
    <location>
        <begin position="80"/>
        <end position="98"/>
    </location>
</feature>
<evidence type="ECO:0000256" key="3">
    <source>
        <dbReference type="ARBA" id="ARBA00022475"/>
    </source>
</evidence>
<dbReference type="RefSeq" id="WP_196990295.1">
    <property type="nucleotide sequence ID" value="NZ_JADWYR010000001.1"/>
</dbReference>
<dbReference type="InterPro" id="IPR036412">
    <property type="entry name" value="HAD-like_sf"/>
</dbReference>
<evidence type="ECO:0000256" key="7">
    <source>
        <dbReference type="ARBA" id="ARBA00022840"/>
    </source>
</evidence>
<dbReference type="Gene3D" id="3.40.1110.10">
    <property type="entry name" value="Calcium-transporting ATPase, cytoplasmic domain N"/>
    <property type="match status" value="1"/>
</dbReference>
<dbReference type="FunFam" id="3.40.50.1000:FF:000028">
    <property type="entry name" value="Calcium-transporting P-type ATPase, putative"/>
    <property type="match status" value="1"/>
</dbReference>
<dbReference type="NCBIfam" id="TIGR01494">
    <property type="entry name" value="ATPase_P-type"/>
    <property type="match status" value="3"/>
</dbReference>
<dbReference type="InterPro" id="IPR006068">
    <property type="entry name" value="ATPase_P-typ_cation-transptr_C"/>
</dbReference>
<evidence type="ECO:0000256" key="1">
    <source>
        <dbReference type="ARBA" id="ARBA00004651"/>
    </source>
</evidence>
<dbReference type="PRINTS" id="PR00120">
    <property type="entry name" value="HATPASE"/>
</dbReference>
<evidence type="ECO:0000256" key="11">
    <source>
        <dbReference type="SAM" id="Phobius"/>
    </source>
</evidence>
<dbReference type="PRINTS" id="PR00119">
    <property type="entry name" value="CATATPASE"/>
</dbReference>
<dbReference type="InterPro" id="IPR023298">
    <property type="entry name" value="ATPase_P-typ_TM_dom_sf"/>
</dbReference>
<evidence type="ECO:0000313" key="13">
    <source>
        <dbReference type="EMBL" id="MBG9376283.1"/>
    </source>
</evidence>
<gene>
    <name evidence="13" type="ORF">I5907_08550</name>
</gene>
<dbReference type="PANTHER" id="PTHR43294">
    <property type="entry name" value="SODIUM/POTASSIUM-TRANSPORTING ATPASE SUBUNIT ALPHA"/>
    <property type="match status" value="1"/>
</dbReference>
<dbReference type="GO" id="GO:1902600">
    <property type="term" value="P:proton transmembrane transport"/>
    <property type="evidence" value="ECO:0007669"/>
    <property type="project" value="TreeGrafter"/>
</dbReference>
<dbReference type="SMART" id="SM00831">
    <property type="entry name" value="Cation_ATPase_N"/>
    <property type="match status" value="1"/>
</dbReference>
<keyword evidence="8" id="KW-1278">Translocase</keyword>
<proteinExistence type="inferred from homology"/>
<dbReference type="Pfam" id="PF13246">
    <property type="entry name" value="Cation_ATPase"/>
    <property type="match status" value="1"/>
</dbReference>
<dbReference type="GO" id="GO:0030007">
    <property type="term" value="P:intracellular potassium ion homeostasis"/>
    <property type="evidence" value="ECO:0007669"/>
    <property type="project" value="TreeGrafter"/>
</dbReference>
<evidence type="ECO:0000256" key="9">
    <source>
        <dbReference type="ARBA" id="ARBA00022989"/>
    </source>
</evidence>
<dbReference type="GO" id="GO:0006883">
    <property type="term" value="P:intracellular sodium ion homeostasis"/>
    <property type="evidence" value="ECO:0007669"/>
    <property type="project" value="TreeGrafter"/>
</dbReference>
<keyword evidence="5" id="KW-0479">Metal-binding</keyword>
<feature type="transmembrane region" description="Helical" evidence="11">
    <location>
        <begin position="722"/>
        <end position="745"/>
    </location>
</feature>
<dbReference type="InterPro" id="IPR018303">
    <property type="entry name" value="ATPase_P-typ_P_site"/>
</dbReference>
<keyword evidence="7" id="KW-0067">ATP-binding</keyword>
<dbReference type="InterPro" id="IPR044492">
    <property type="entry name" value="P_typ_ATPase_HD_dom"/>
</dbReference>
<protein>
    <submittedName>
        <fullName evidence="13">Cation-translocating P-type ATPase</fullName>
    </submittedName>
</protein>
<feature type="domain" description="Cation-transporting P-type ATPase N-terminal" evidence="12">
    <location>
        <begin position="2"/>
        <end position="75"/>
    </location>
</feature>
<evidence type="ECO:0000256" key="10">
    <source>
        <dbReference type="ARBA" id="ARBA00023136"/>
    </source>
</evidence>
<keyword evidence="14" id="KW-1185">Reference proteome</keyword>
<evidence type="ECO:0000256" key="6">
    <source>
        <dbReference type="ARBA" id="ARBA00022741"/>
    </source>
</evidence>
<dbReference type="InterPro" id="IPR004014">
    <property type="entry name" value="ATPase_P-typ_cation-transptr_N"/>
</dbReference>
<dbReference type="PROSITE" id="PS00154">
    <property type="entry name" value="ATPASE_E1_E2"/>
    <property type="match status" value="1"/>
</dbReference>
<feature type="transmembrane region" description="Helical" evidence="11">
    <location>
        <begin position="268"/>
        <end position="293"/>
    </location>
</feature>
<organism evidence="13 14">
    <name type="scientific">Panacibacter microcysteis</name>
    <dbReference type="NCBI Taxonomy" id="2793269"/>
    <lineage>
        <taxon>Bacteria</taxon>
        <taxon>Pseudomonadati</taxon>
        <taxon>Bacteroidota</taxon>
        <taxon>Chitinophagia</taxon>
        <taxon>Chitinophagales</taxon>
        <taxon>Chitinophagaceae</taxon>
        <taxon>Panacibacter</taxon>
    </lineage>
</organism>
<evidence type="ECO:0000313" key="14">
    <source>
        <dbReference type="Proteomes" id="UP000628448"/>
    </source>
</evidence>
<feature type="transmembrane region" description="Helical" evidence="11">
    <location>
        <begin position="654"/>
        <end position="675"/>
    </location>
</feature>
<dbReference type="AlphaFoldDB" id="A0A931E736"/>
<dbReference type="Pfam" id="PF00689">
    <property type="entry name" value="Cation_ATPase_C"/>
    <property type="match status" value="1"/>
</dbReference>
<keyword evidence="3" id="KW-1003">Cell membrane</keyword>
<feature type="transmembrane region" description="Helical" evidence="11">
    <location>
        <begin position="681"/>
        <end position="702"/>
    </location>
</feature>
<comment type="subcellular location">
    <subcellularLocation>
        <location evidence="1">Cell membrane</location>
        <topology evidence="1">Multi-pass membrane protein</topology>
    </subcellularLocation>
</comment>
<dbReference type="EMBL" id="JADWYR010000001">
    <property type="protein sequence ID" value="MBG9376283.1"/>
    <property type="molecule type" value="Genomic_DNA"/>
</dbReference>
<dbReference type="GO" id="GO:0046872">
    <property type="term" value="F:metal ion binding"/>
    <property type="evidence" value="ECO:0007669"/>
    <property type="project" value="UniProtKB-KW"/>
</dbReference>
<reference evidence="13" key="1">
    <citation type="submission" date="2020-11" db="EMBL/GenBank/DDBJ databases">
        <title>Bacterial whole genome sequence for Panacibacter sp. DH6.</title>
        <authorList>
            <person name="Le V."/>
            <person name="Ko S."/>
            <person name="Ahn C.-Y."/>
            <person name="Oh H.-M."/>
        </authorList>
    </citation>
    <scope>NUCLEOTIDE SEQUENCE</scope>
    <source>
        <strain evidence="13">DH6</strain>
    </source>
</reference>
<dbReference type="GO" id="GO:0036376">
    <property type="term" value="P:sodium ion export across plasma membrane"/>
    <property type="evidence" value="ECO:0007669"/>
    <property type="project" value="TreeGrafter"/>
</dbReference>
<dbReference type="PANTHER" id="PTHR43294:SF21">
    <property type="entry name" value="CATION TRANSPORTING ATPASE"/>
    <property type="match status" value="1"/>
</dbReference>
<feature type="transmembrane region" description="Helical" evidence="11">
    <location>
        <begin position="793"/>
        <end position="811"/>
    </location>
</feature>
<feature type="transmembrane region" description="Helical" evidence="11">
    <location>
        <begin position="757"/>
        <end position="773"/>
    </location>
</feature>
<name>A0A931E736_9BACT</name>
<sequence length="856" mass="93199">MHWHTISPTEVLTKTGSQRQGLSATTAKEKLAANGPNELQEGPQRSVLSIFFSQFADIMILVLVAAAVISGLVGDLKDTLVISIIIVLNAVVGFLQEYRAEKAMQSLKKIAAPVATVIRDNLHQNIPATALVTGDIVLLEAGKIVPADIRLMETASLKIDESGLTGESVPAEKTEKTLHKEDLPPGDRLNMAFKGTVVTYGRATGIVTATGMETELGKIASMLQEDTPPTPLQKRMSDFSKKLSVFIILLCVLLFFAGYLRGEDWLKMLLTVLSLAVAAIPEALPAVITIALAMGAKRLVRNNALTRKLHAVETLGSVTYICTDKTGTLTENRMTVKQVKTFETTVHIEDTKSPLLLLALLNHDVKEGKGDELNGDPTEIAVYRYAIQHVENADQLVNTYPRVAEIPFDADRKLMTTIHAYKDKFLVVTKGAIESLLAVSADHNMEETVKNEADIFAEKGMRVLGYGMKWLHHLPGAVTPGSIEEKLHIIGLAGMIDPPRPEAAEAIKECKSAGIIPVMITGDHPVTAKVIAKELGIISGKEDKTITGAALTKLDDGSFAAVVENIKVYARVSPEQKMRIIKALQAREHFVAMTGDGVNDAPSLKKANIGIAMGITGTDVSKESAHMILLDDNFATIVKAIKEGRRIYDNIRKFIKYIMTGNSAEIWAILLAPLIGLPVPLLPIHILWINLVTDGLPALALAMEPAEKNIMQRPPRRTDESIFSGGMAFHIVWVGLLTGGLTIGIQAFEIYTGSEHWQTIVFTVLCLGQMWHVMAIRSEYQSLFKQGLMSNKLLTGAVLVTFLLQLAIIYLPVLNTFFNTQPLTTVELLTAIGVSSVVFFAVEAEKILKRSRKGSA</sequence>
<dbReference type="Gene3D" id="1.20.1110.10">
    <property type="entry name" value="Calcium-transporting ATPase, transmembrane domain"/>
    <property type="match status" value="1"/>
</dbReference>
<evidence type="ECO:0000256" key="5">
    <source>
        <dbReference type="ARBA" id="ARBA00022723"/>
    </source>
</evidence>
<dbReference type="Gene3D" id="3.40.50.1000">
    <property type="entry name" value="HAD superfamily/HAD-like"/>
    <property type="match status" value="1"/>
</dbReference>
<dbReference type="SUPFAM" id="SSF56784">
    <property type="entry name" value="HAD-like"/>
    <property type="match status" value="1"/>
</dbReference>
<dbReference type="InterPro" id="IPR001757">
    <property type="entry name" value="P_typ_ATPase"/>
</dbReference>
<feature type="transmembrane region" description="Helical" evidence="11">
    <location>
        <begin position="243"/>
        <end position="262"/>
    </location>
</feature>